<dbReference type="Pfam" id="PF00023">
    <property type="entry name" value="Ank"/>
    <property type="match status" value="1"/>
</dbReference>
<dbReference type="Proteomes" id="UP000596660">
    <property type="component" value="Unplaced"/>
</dbReference>
<dbReference type="InterPro" id="IPR026961">
    <property type="entry name" value="PGG_dom"/>
</dbReference>
<organism evidence="9 10">
    <name type="scientific">Chenopodium quinoa</name>
    <name type="common">Quinoa</name>
    <dbReference type="NCBI Taxonomy" id="63459"/>
    <lineage>
        <taxon>Eukaryota</taxon>
        <taxon>Viridiplantae</taxon>
        <taxon>Streptophyta</taxon>
        <taxon>Embryophyta</taxon>
        <taxon>Tracheophyta</taxon>
        <taxon>Spermatophyta</taxon>
        <taxon>Magnoliopsida</taxon>
        <taxon>eudicotyledons</taxon>
        <taxon>Gunneridae</taxon>
        <taxon>Pentapetalae</taxon>
        <taxon>Caryophyllales</taxon>
        <taxon>Chenopodiaceae</taxon>
        <taxon>Chenopodioideae</taxon>
        <taxon>Atripliceae</taxon>
        <taxon>Chenopodium</taxon>
    </lineage>
</organism>
<feature type="transmembrane region" description="Helical" evidence="7">
    <location>
        <begin position="290"/>
        <end position="314"/>
    </location>
</feature>
<dbReference type="InterPro" id="IPR002110">
    <property type="entry name" value="Ankyrin_rpt"/>
</dbReference>
<evidence type="ECO:0000256" key="1">
    <source>
        <dbReference type="ARBA" id="ARBA00004141"/>
    </source>
</evidence>
<keyword evidence="2 7" id="KW-0812">Transmembrane</keyword>
<dbReference type="SMR" id="A0A803KPT2"/>
<name>A0A803KPT2_CHEQI</name>
<dbReference type="Pfam" id="PF13962">
    <property type="entry name" value="PGG"/>
    <property type="match status" value="1"/>
</dbReference>
<comment type="subcellular location">
    <subcellularLocation>
        <location evidence="1">Membrane</location>
        <topology evidence="1">Multi-pass membrane protein</topology>
    </subcellularLocation>
</comment>
<sequence length="342" mass="38457">MCFARNQDGMNPVHVAAINGQIRVLGELFRARMQAARERANGGETILHLCVKFSQLEALKYLLDVMDAQLVNSKDSDGNTVLHLAVATKQPEMVDCILRNTSIEINALNTNKLTAMDIQTQNRKDSSRDDEEISRSLKVAKALQVKDTLELHNKNNRNWLENQRSALLVVASLIGTMAFQVGINPPGGLWQDDTNLHIAGTSVLATKAPGRYNVLLISNTIGLVSSLSVIILLISGLPYRKLFIGILMFIMWIAVSATTFTYLMAILLIFDLDFYKTKKFDVTPGHWKTLYLSLIVWDCLMALVLLGHTIRFIVKQIRQGEQSSIKLYRRWFTRSTYHPPAV</sequence>
<feature type="transmembrane region" description="Helical" evidence="7">
    <location>
        <begin position="246"/>
        <end position="270"/>
    </location>
</feature>
<dbReference type="PANTHER" id="PTHR24186:SF37">
    <property type="entry name" value="PGG DOMAIN-CONTAINING PROTEIN"/>
    <property type="match status" value="1"/>
</dbReference>
<dbReference type="SUPFAM" id="SSF48403">
    <property type="entry name" value="Ankyrin repeat"/>
    <property type="match status" value="1"/>
</dbReference>
<keyword evidence="3" id="KW-0677">Repeat</keyword>
<dbReference type="GO" id="GO:0005886">
    <property type="term" value="C:plasma membrane"/>
    <property type="evidence" value="ECO:0007669"/>
    <property type="project" value="TreeGrafter"/>
</dbReference>
<evidence type="ECO:0000256" key="5">
    <source>
        <dbReference type="ARBA" id="ARBA00023043"/>
    </source>
</evidence>
<dbReference type="Gramene" id="AUR62001038-RA">
    <property type="protein sequence ID" value="AUR62001038-RA:cds"/>
    <property type="gene ID" value="AUR62001038"/>
</dbReference>
<feature type="transmembrane region" description="Helical" evidence="7">
    <location>
        <begin position="212"/>
        <end position="234"/>
    </location>
</feature>
<dbReference type="SMART" id="SM00248">
    <property type="entry name" value="ANK"/>
    <property type="match status" value="3"/>
</dbReference>
<keyword evidence="4 7" id="KW-1133">Transmembrane helix</keyword>
<dbReference type="EnsemblPlants" id="AUR62001038-RA">
    <property type="protein sequence ID" value="AUR62001038-RA:cds"/>
    <property type="gene ID" value="AUR62001038"/>
</dbReference>
<feature type="transmembrane region" description="Helical" evidence="7">
    <location>
        <begin position="165"/>
        <end position="183"/>
    </location>
</feature>
<protein>
    <recommendedName>
        <fullName evidence="8">PGG domain-containing protein</fullName>
    </recommendedName>
</protein>
<dbReference type="Pfam" id="PF12796">
    <property type="entry name" value="Ank_2"/>
    <property type="match status" value="1"/>
</dbReference>
<evidence type="ECO:0000256" key="4">
    <source>
        <dbReference type="ARBA" id="ARBA00022989"/>
    </source>
</evidence>
<dbReference type="AlphaFoldDB" id="A0A803KPT2"/>
<keyword evidence="6 7" id="KW-0472">Membrane</keyword>
<keyword evidence="10" id="KW-1185">Reference proteome</keyword>
<evidence type="ECO:0000256" key="6">
    <source>
        <dbReference type="ARBA" id="ARBA00023136"/>
    </source>
</evidence>
<evidence type="ECO:0000256" key="2">
    <source>
        <dbReference type="ARBA" id="ARBA00022692"/>
    </source>
</evidence>
<dbReference type="Gene3D" id="1.25.40.20">
    <property type="entry name" value="Ankyrin repeat-containing domain"/>
    <property type="match status" value="1"/>
</dbReference>
<reference evidence="9" key="1">
    <citation type="journal article" date="2017" name="Nature">
        <title>The genome of Chenopodium quinoa.</title>
        <authorList>
            <person name="Jarvis D.E."/>
            <person name="Ho Y.S."/>
            <person name="Lightfoot D.J."/>
            <person name="Schmoeckel S.M."/>
            <person name="Li B."/>
            <person name="Borm T.J.A."/>
            <person name="Ohyanagi H."/>
            <person name="Mineta K."/>
            <person name="Michell C.T."/>
            <person name="Saber N."/>
            <person name="Kharbatia N.M."/>
            <person name="Rupper R.R."/>
            <person name="Sharp A.R."/>
            <person name="Dally N."/>
            <person name="Boughton B.A."/>
            <person name="Woo Y.H."/>
            <person name="Gao G."/>
            <person name="Schijlen E.G.W.M."/>
            <person name="Guo X."/>
            <person name="Momin A.A."/>
            <person name="Negrao S."/>
            <person name="Al-Babili S."/>
            <person name="Gehring C."/>
            <person name="Roessner U."/>
            <person name="Jung C."/>
            <person name="Murphy K."/>
            <person name="Arold S.T."/>
            <person name="Gojobori T."/>
            <person name="van der Linden C.G."/>
            <person name="van Loo E.N."/>
            <person name="Jellen E.N."/>
            <person name="Maughan P.J."/>
            <person name="Tester M."/>
        </authorList>
    </citation>
    <scope>NUCLEOTIDE SEQUENCE [LARGE SCALE GENOMIC DNA]</scope>
    <source>
        <strain evidence="9">cv. PI 614886</strain>
    </source>
</reference>
<dbReference type="OMA" id="FIMWIAV"/>
<evidence type="ECO:0000259" key="8">
    <source>
        <dbReference type="Pfam" id="PF13962"/>
    </source>
</evidence>
<evidence type="ECO:0000256" key="3">
    <source>
        <dbReference type="ARBA" id="ARBA00022737"/>
    </source>
</evidence>
<dbReference type="InterPro" id="IPR036770">
    <property type="entry name" value="Ankyrin_rpt-contain_sf"/>
</dbReference>
<reference evidence="9" key="2">
    <citation type="submission" date="2021-03" db="UniProtKB">
        <authorList>
            <consortium name="EnsemblPlants"/>
        </authorList>
    </citation>
    <scope>IDENTIFICATION</scope>
</reference>
<accession>A0A803KPT2</accession>
<keyword evidence="5" id="KW-0040">ANK repeat</keyword>
<evidence type="ECO:0000313" key="9">
    <source>
        <dbReference type="EnsemblPlants" id="AUR62001038-RA:cds"/>
    </source>
</evidence>
<dbReference type="PANTHER" id="PTHR24186">
    <property type="entry name" value="PROTEIN PHOSPHATASE 1 REGULATORY SUBUNIT"/>
    <property type="match status" value="1"/>
</dbReference>
<evidence type="ECO:0000313" key="10">
    <source>
        <dbReference type="Proteomes" id="UP000596660"/>
    </source>
</evidence>
<evidence type="ECO:0000256" key="7">
    <source>
        <dbReference type="SAM" id="Phobius"/>
    </source>
</evidence>
<proteinExistence type="predicted"/>
<feature type="domain" description="PGG" evidence="8">
    <location>
        <begin position="158"/>
        <end position="267"/>
    </location>
</feature>